<sequence length="81" mass="8400">MVDDEERVMGEEDEVVEEVYQEVGRAEFQDRALGRGVGRGKATRRLGIDCTYGQEGGGGPMGQGDEAAGGEGASPGAPVAE</sequence>
<comment type="caution">
    <text evidence="2">The sequence shown here is derived from an EMBL/GenBank/DDBJ whole genome shotgun (WGS) entry which is preliminary data.</text>
</comment>
<dbReference type="Proteomes" id="UP000197138">
    <property type="component" value="Unassembled WGS sequence"/>
</dbReference>
<protein>
    <submittedName>
        <fullName evidence="2">Uncharacterized protein</fullName>
    </submittedName>
</protein>
<name>A0A218XX50_PUNGR</name>
<gene>
    <name evidence="2" type="ORF">CDL15_Pgr024483</name>
</gene>
<organism evidence="2 3">
    <name type="scientific">Punica granatum</name>
    <name type="common">Pomegranate</name>
    <dbReference type="NCBI Taxonomy" id="22663"/>
    <lineage>
        <taxon>Eukaryota</taxon>
        <taxon>Viridiplantae</taxon>
        <taxon>Streptophyta</taxon>
        <taxon>Embryophyta</taxon>
        <taxon>Tracheophyta</taxon>
        <taxon>Spermatophyta</taxon>
        <taxon>Magnoliopsida</taxon>
        <taxon>eudicotyledons</taxon>
        <taxon>Gunneridae</taxon>
        <taxon>Pentapetalae</taxon>
        <taxon>rosids</taxon>
        <taxon>malvids</taxon>
        <taxon>Myrtales</taxon>
        <taxon>Lythraceae</taxon>
        <taxon>Punica</taxon>
    </lineage>
</organism>
<feature type="compositionally biased region" description="Gly residues" evidence="1">
    <location>
        <begin position="54"/>
        <end position="73"/>
    </location>
</feature>
<evidence type="ECO:0000256" key="1">
    <source>
        <dbReference type="SAM" id="MobiDB-lite"/>
    </source>
</evidence>
<accession>A0A218XX50</accession>
<evidence type="ECO:0000313" key="2">
    <source>
        <dbReference type="EMBL" id="OWM89735.1"/>
    </source>
</evidence>
<dbReference type="EMBL" id="MTKT01000666">
    <property type="protein sequence ID" value="OWM89735.1"/>
    <property type="molecule type" value="Genomic_DNA"/>
</dbReference>
<dbReference type="AlphaFoldDB" id="A0A218XX50"/>
<feature type="region of interest" description="Disordered" evidence="1">
    <location>
        <begin position="51"/>
        <end position="81"/>
    </location>
</feature>
<reference evidence="3" key="1">
    <citation type="journal article" date="2017" name="Plant J.">
        <title>The pomegranate (Punica granatum L.) genome and the genomics of punicalagin biosynthesis.</title>
        <authorList>
            <person name="Qin G."/>
            <person name="Xu C."/>
            <person name="Ming R."/>
            <person name="Tang H."/>
            <person name="Guyot R."/>
            <person name="Kramer E.M."/>
            <person name="Hu Y."/>
            <person name="Yi X."/>
            <person name="Qi Y."/>
            <person name="Xu X."/>
            <person name="Gao Z."/>
            <person name="Pan H."/>
            <person name="Jian J."/>
            <person name="Tian Y."/>
            <person name="Yue Z."/>
            <person name="Xu Y."/>
        </authorList>
    </citation>
    <scope>NUCLEOTIDE SEQUENCE [LARGE SCALE GENOMIC DNA]</scope>
    <source>
        <strain evidence="3">cv. Dabenzi</strain>
    </source>
</reference>
<evidence type="ECO:0000313" key="3">
    <source>
        <dbReference type="Proteomes" id="UP000197138"/>
    </source>
</evidence>
<proteinExistence type="predicted"/>